<dbReference type="SUPFAM" id="SSF74653">
    <property type="entry name" value="TolA/TonB C-terminal domain"/>
    <property type="match status" value="1"/>
</dbReference>
<protein>
    <submittedName>
        <fullName evidence="8">Energy transducer TonB</fullName>
    </submittedName>
</protein>
<dbReference type="GO" id="GO:0016020">
    <property type="term" value="C:membrane"/>
    <property type="evidence" value="ECO:0007669"/>
    <property type="project" value="UniProtKB-SubCell"/>
</dbReference>
<feature type="domain" description="TonB C-terminal" evidence="7">
    <location>
        <begin position="126"/>
        <end position="220"/>
    </location>
</feature>
<accession>A0A7H0LN04</accession>
<feature type="transmembrane region" description="Helical" evidence="6">
    <location>
        <begin position="38"/>
        <end position="62"/>
    </location>
</feature>
<dbReference type="Pfam" id="PF03544">
    <property type="entry name" value="TonB_C"/>
    <property type="match status" value="1"/>
</dbReference>
<proteinExistence type="predicted"/>
<evidence type="ECO:0000256" key="4">
    <source>
        <dbReference type="ARBA" id="ARBA00023136"/>
    </source>
</evidence>
<feature type="region of interest" description="Disordered" evidence="5">
    <location>
        <begin position="1"/>
        <end position="27"/>
    </location>
</feature>
<dbReference type="KEGG" id="spap:H3Z74_07825"/>
<feature type="compositionally biased region" description="Polar residues" evidence="5">
    <location>
        <begin position="119"/>
        <end position="128"/>
    </location>
</feature>
<dbReference type="PROSITE" id="PS52015">
    <property type="entry name" value="TONB_CTD"/>
    <property type="match status" value="1"/>
</dbReference>
<dbReference type="EMBL" id="CP061038">
    <property type="protein sequence ID" value="QNQ11057.1"/>
    <property type="molecule type" value="Genomic_DNA"/>
</dbReference>
<evidence type="ECO:0000256" key="1">
    <source>
        <dbReference type="ARBA" id="ARBA00004167"/>
    </source>
</evidence>
<keyword evidence="2 6" id="KW-0812">Transmembrane</keyword>
<evidence type="ECO:0000256" key="3">
    <source>
        <dbReference type="ARBA" id="ARBA00022989"/>
    </source>
</evidence>
<evidence type="ECO:0000256" key="2">
    <source>
        <dbReference type="ARBA" id="ARBA00022692"/>
    </source>
</evidence>
<dbReference type="RefSeq" id="WP_187763343.1">
    <property type="nucleotide sequence ID" value="NZ_CP061038.1"/>
</dbReference>
<name>A0A7H0LN04_9SPHN</name>
<comment type="subcellular location">
    <subcellularLocation>
        <location evidence="1">Membrane</location>
        <topology evidence="1">Single-pass membrane protein</topology>
    </subcellularLocation>
</comment>
<dbReference type="AlphaFoldDB" id="A0A7H0LN04"/>
<reference evidence="8 9" key="1">
    <citation type="submission" date="2020-09" db="EMBL/GenBank/DDBJ databases">
        <title>Sphingomonas sp., a new species isolated from pork steak.</title>
        <authorList>
            <person name="Heidler von Heilborn D."/>
        </authorList>
    </citation>
    <scope>NUCLEOTIDE SEQUENCE [LARGE SCALE GENOMIC DNA]</scope>
    <source>
        <strain evidence="9">S8-3T</strain>
    </source>
</reference>
<evidence type="ECO:0000259" key="7">
    <source>
        <dbReference type="PROSITE" id="PS52015"/>
    </source>
</evidence>
<dbReference type="Proteomes" id="UP000516148">
    <property type="component" value="Chromosome"/>
</dbReference>
<evidence type="ECO:0000256" key="6">
    <source>
        <dbReference type="SAM" id="Phobius"/>
    </source>
</evidence>
<keyword evidence="9" id="KW-1185">Reference proteome</keyword>
<keyword evidence="3 6" id="KW-1133">Transmembrane helix</keyword>
<dbReference type="GO" id="GO:0055085">
    <property type="term" value="P:transmembrane transport"/>
    <property type="evidence" value="ECO:0007669"/>
    <property type="project" value="InterPro"/>
</dbReference>
<sequence length="220" mass="23489">MAGTGGDQVAKGDRIATMTEEPPDKPRAGLIADQGKGLMIAVLAICCILILAIIMLVSVLAAGHSDDLQRLFTRWMTPPPSYSPPSSPVPVAIPAAPPAGSEPPAIVTVPPPPPPVEMRTSTATSPVPSGNMGDWFPEDSYPAEARRRNQQGRVVISLRIDPSGRPRKCELVSSSGSGWLDAATCRLALRNGRFTPARGVDGEPVWGDFQMRPVHWRIED</sequence>
<dbReference type="InterPro" id="IPR037682">
    <property type="entry name" value="TonB_C"/>
</dbReference>
<gene>
    <name evidence="8" type="ORF">H3Z74_07825</name>
</gene>
<organism evidence="8 9">
    <name type="scientific">Sphingomonas alpina</name>
    <dbReference type="NCBI Taxonomy" id="653931"/>
    <lineage>
        <taxon>Bacteria</taxon>
        <taxon>Pseudomonadati</taxon>
        <taxon>Pseudomonadota</taxon>
        <taxon>Alphaproteobacteria</taxon>
        <taxon>Sphingomonadales</taxon>
        <taxon>Sphingomonadaceae</taxon>
        <taxon>Sphingomonas</taxon>
    </lineage>
</organism>
<dbReference type="Gene3D" id="3.30.1150.10">
    <property type="match status" value="1"/>
</dbReference>
<dbReference type="NCBIfam" id="TIGR01352">
    <property type="entry name" value="tonB_Cterm"/>
    <property type="match status" value="1"/>
</dbReference>
<evidence type="ECO:0000313" key="8">
    <source>
        <dbReference type="EMBL" id="QNQ11057.1"/>
    </source>
</evidence>
<evidence type="ECO:0000256" key="5">
    <source>
        <dbReference type="SAM" id="MobiDB-lite"/>
    </source>
</evidence>
<evidence type="ECO:0000313" key="9">
    <source>
        <dbReference type="Proteomes" id="UP000516148"/>
    </source>
</evidence>
<keyword evidence="4 6" id="KW-0472">Membrane</keyword>
<feature type="region of interest" description="Disordered" evidence="5">
    <location>
        <begin position="115"/>
        <end position="134"/>
    </location>
</feature>
<dbReference type="InterPro" id="IPR006260">
    <property type="entry name" value="TonB/TolA_C"/>
</dbReference>